<organism evidence="1 2">
    <name type="scientific">Xiphophorus couchianus</name>
    <name type="common">Monterrey platyfish</name>
    <dbReference type="NCBI Taxonomy" id="32473"/>
    <lineage>
        <taxon>Eukaryota</taxon>
        <taxon>Metazoa</taxon>
        <taxon>Chordata</taxon>
        <taxon>Craniata</taxon>
        <taxon>Vertebrata</taxon>
        <taxon>Euteleostomi</taxon>
        <taxon>Actinopterygii</taxon>
        <taxon>Neopterygii</taxon>
        <taxon>Teleostei</taxon>
        <taxon>Neoteleostei</taxon>
        <taxon>Acanthomorphata</taxon>
        <taxon>Ovalentaria</taxon>
        <taxon>Atherinomorphae</taxon>
        <taxon>Cyprinodontiformes</taxon>
        <taxon>Poeciliidae</taxon>
        <taxon>Poeciliinae</taxon>
        <taxon>Xiphophorus</taxon>
    </lineage>
</organism>
<keyword evidence="2" id="KW-1185">Reference proteome</keyword>
<protein>
    <submittedName>
        <fullName evidence="1">Uncharacterized protein</fullName>
    </submittedName>
</protein>
<reference evidence="1" key="2">
    <citation type="submission" date="2025-09" db="UniProtKB">
        <authorList>
            <consortium name="Ensembl"/>
        </authorList>
    </citation>
    <scope>IDENTIFICATION</scope>
</reference>
<sequence>MTANTAWCMTLDFQNPPIKCLAKPFISLDDIPILPPKCPAFTCFGDTYLSASNLVILPPFLTKPLFVCIFEPDRLPKLLVYFPLRSISCSSQPNPGNYCNQQSDMLACSYYGLQILWENIFIYKKLRSPLRDLLSIWTGMLARFVEKMDRAQSWADLKKTLMFTNTILRSWS</sequence>
<evidence type="ECO:0000313" key="1">
    <source>
        <dbReference type="Ensembl" id="ENSXCOP00000014877.1"/>
    </source>
</evidence>
<dbReference type="Ensembl" id="ENSXCOT00000015063.1">
    <property type="protein sequence ID" value="ENSXCOP00000014877.1"/>
    <property type="gene ID" value="ENSXCOG00000011275.1"/>
</dbReference>
<reference evidence="1" key="1">
    <citation type="submission" date="2025-08" db="UniProtKB">
        <authorList>
            <consortium name="Ensembl"/>
        </authorList>
    </citation>
    <scope>IDENTIFICATION</scope>
</reference>
<name>A0A3B5LUR2_9TELE</name>
<evidence type="ECO:0000313" key="2">
    <source>
        <dbReference type="Proteomes" id="UP000261380"/>
    </source>
</evidence>
<accession>A0A3B5LUR2</accession>
<proteinExistence type="predicted"/>
<dbReference type="Proteomes" id="UP000261380">
    <property type="component" value="Unplaced"/>
</dbReference>
<dbReference type="AlphaFoldDB" id="A0A3B5LUR2"/>